<dbReference type="EMBL" id="JBHRXI010000016">
    <property type="protein sequence ID" value="MFC3615267.1"/>
    <property type="molecule type" value="Genomic_DNA"/>
</dbReference>
<dbReference type="PANTHER" id="PTHR33542:SF3">
    <property type="entry name" value="SIROHYDROCHLORIN FERROCHELATASE, CHLOROPLASTIC"/>
    <property type="match status" value="1"/>
</dbReference>
<dbReference type="Gene3D" id="3.40.50.1400">
    <property type="match status" value="2"/>
</dbReference>
<organism evidence="3 4">
    <name type="scientific">Lutimaribacter marinistellae</name>
    <dbReference type="NCBI Taxonomy" id="1820329"/>
    <lineage>
        <taxon>Bacteria</taxon>
        <taxon>Pseudomonadati</taxon>
        <taxon>Pseudomonadota</taxon>
        <taxon>Alphaproteobacteria</taxon>
        <taxon>Rhodobacterales</taxon>
        <taxon>Roseobacteraceae</taxon>
        <taxon>Lutimaribacter</taxon>
    </lineage>
</organism>
<comment type="caution">
    <text evidence="3">The sequence shown here is derived from an EMBL/GenBank/DDBJ whole genome shotgun (WGS) entry which is preliminary data.</text>
</comment>
<dbReference type="InterPro" id="IPR050963">
    <property type="entry name" value="Sirohydro_Cobaltochel/CbiX"/>
</dbReference>
<evidence type="ECO:0000313" key="3">
    <source>
        <dbReference type="EMBL" id="MFC3615267.1"/>
    </source>
</evidence>
<gene>
    <name evidence="3" type="ORF">ACFORG_16000</name>
</gene>
<protein>
    <submittedName>
        <fullName evidence="3">Sirohydrochlorin chelatase</fullName>
    </submittedName>
</protein>
<sequence>MPELLIVAHGQPSDPDPAEAALARFAARVQNETSDLTIRSATLAAPGRLEAAVAALPEKAAIYPLFMAKGWFVTSALPARLNGRAIPVLDPLGVDPDLPDLTADHLRTVIADRNQSPAETPIVLAAHGSGRSRNPARVANDFALALSGKLGAPALRVGFVEEQPSIEEAAQGLDTTAICLPFFALLGGHTIDDVPRALDAAGFTGLRMPVLGELPPVPALIARRGEACFHTAT</sequence>
<dbReference type="PANTHER" id="PTHR33542">
    <property type="entry name" value="SIROHYDROCHLORIN FERROCHELATASE, CHLOROPLASTIC"/>
    <property type="match status" value="1"/>
</dbReference>
<name>A0ABV7TI26_9RHOB</name>
<accession>A0ABV7TI26</accession>
<dbReference type="SUPFAM" id="SSF53800">
    <property type="entry name" value="Chelatase"/>
    <property type="match status" value="1"/>
</dbReference>
<dbReference type="InterPro" id="IPR002762">
    <property type="entry name" value="CbiX-like"/>
</dbReference>
<dbReference type="CDD" id="cd03416">
    <property type="entry name" value="CbiX_SirB_N"/>
    <property type="match status" value="1"/>
</dbReference>
<proteinExistence type="predicted"/>
<reference evidence="4" key="1">
    <citation type="journal article" date="2019" name="Int. J. Syst. Evol. Microbiol.">
        <title>The Global Catalogue of Microorganisms (GCM) 10K type strain sequencing project: providing services to taxonomists for standard genome sequencing and annotation.</title>
        <authorList>
            <consortium name="The Broad Institute Genomics Platform"/>
            <consortium name="The Broad Institute Genome Sequencing Center for Infectious Disease"/>
            <person name="Wu L."/>
            <person name="Ma J."/>
        </authorList>
    </citation>
    <scope>NUCLEOTIDE SEQUENCE [LARGE SCALE GENOMIC DNA]</scope>
    <source>
        <strain evidence="4">KCTC 42911</strain>
    </source>
</reference>
<dbReference type="Pfam" id="PF01903">
    <property type="entry name" value="CbiX"/>
    <property type="match status" value="1"/>
</dbReference>
<dbReference type="RefSeq" id="WP_386736521.1">
    <property type="nucleotide sequence ID" value="NZ_JBHRXI010000016.1"/>
</dbReference>
<keyword evidence="4" id="KW-1185">Reference proteome</keyword>
<dbReference type="Proteomes" id="UP001595629">
    <property type="component" value="Unassembled WGS sequence"/>
</dbReference>
<evidence type="ECO:0000256" key="2">
    <source>
        <dbReference type="ARBA" id="ARBA00023239"/>
    </source>
</evidence>
<keyword evidence="2" id="KW-0456">Lyase</keyword>
<keyword evidence="1" id="KW-0479">Metal-binding</keyword>
<evidence type="ECO:0000256" key="1">
    <source>
        <dbReference type="ARBA" id="ARBA00022723"/>
    </source>
</evidence>
<evidence type="ECO:0000313" key="4">
    <source>
        <dbReference type="Proteomes" id="UP001595629"/>
    </source>
</evidence>